<evidence type="ECO:0000313" key="3">
    <source>
        <dbReference type="Proteomes" id="UP001500051"/>
    </source>
</evidence>
<sequence length="126" mass="12302">MAAVPGVCVVPARASVCVVPARASVCVVPARAGVCVVPTRAGVCVVPVDSAVVTAGACALAGRTGGGEDAGVADPTGHGALSGGAGHPGLLKLSRRHLILLPSVPPRGIDENDGTPWVFPSKPVTV</sequence>
<reference evidence="3" key="1">
    <citation type="journal article" date="2019" name="Int. J. Syst. Evol. Microbiol.">
        <title>The Global Catalogue of Microorganisms (GCM) 10K type strain sequencing project: providing services to taxonomists for standard genome sequencing and annotation.</title>
        <authorList>
            <consortium name="The Broad Institute Genomics Platform"/>
            <consortium name="The Broad Institute Genome Sequencing Center for Infectious Disease"/>
            <person name="Wu L."/>
            <person name="Ma J."/>
        </authorList>
    </citation>
    <scope>NUCLEOTIDE SEQUENCE [LARGE SCALE GENOMIC DNA]</scope>
    <source>
        <strain evidence="3">JCM 16548</strain>
    </source>
</reference>
<keyword evidence="3" id="KW-1185">Reference proteome</keyword>
<accession>A0ABP7DTA2</accession>
<comment type="caution">
    <text evidence="2">The sequence shown here is derived from an EMBL/GenBank/DDBJ whole genome shotgun (WGS) entry which is preliminary data.</text>
</comment>
<evidence type="ECO:0000256" key="1">
    <source>
        <dbReference type="SAM" id="MobiDB-lite"/>
    </source>
</evidence>
<evidence type="ECO:0000313" key="2">
    <source>
        <dbReference type="EMBL" id="GAA3708602.1"/>
    </source>
</evidence>
<name>A0ABP7DTA2_9ACTN</name>
<dbReference type="EMBL" id="BAAAYX010000013">
    <property type="protein sequence ID" value="GAA3708602.1"/>
    <property type="molecule type" value="Genomic_DNA"/>
</dbReference>
<dbReference type="Proteomes" id="UP001500051">
    <property type="component" value="Unassembled WGS sequence"/>
</dbReference>
<protein>
    <submittedName>
        <fullName evidence="2">Uncharacterized protein</fullName>
    </submittedName>
</protein>
<feature type="region of interest" description="Disordered" evidence="1">
    <location>
        <begin position="64"/>
        <end position="83"/>
    </location>
</feature>
<gene>
    <name evidence="2" type="ORF">GCM10022204_28350</name>
</gene>
<proteinExistence type="predicted"/>
<organism evidence="2 3">
    <name type="scientific">Microlunatus aurantiacus</name>
    <dbReference type="NCBI Taxonomy" id="446786"/>
    <lineage>
        <taxon>Bacteria</taxon>
        <taxon>Bacillati</taxon>
        <taxon>Actinomycetota</taxon>
        <taxon>Actinomycetes</taxon>
        <taxon>Propionibacteriales</taxon>
        <taxon>Propionibacteriaceae</taxon>
        <taxon>Microlunatus</taxon>
    </lineage>
</organism>